<name>A0AAD6TRP0_9AGAR</name>
<protein>
    <submittedName>
        <fullName evidence="1">Uncharacterized protein</fullName>
    </submittedName>
</protein>
<keyword evidence="3" id="KW-1185">Reference proteome</keyword>
<dbReference type="AlphaFoldDB" id="A0AAD6TRP0"/>
<dbReference type="Proteomes" id="UP001222325">
    <property type="component" value="Unassembled WGS sequence"/>
</dbReference>
<accession>A0AAD6TRP0</accession>
<evidence type="ECO:0000313" key="3">
    <source>
        <dbReference type="Proteomes" id="UP001222325"/>
    </source>
</evidence>
<reference evidence="1" key="1">
    <citation type="submission" date="2023-03" db="EMBL/GenBank/DDBJ databases">
        <title>Massive genome expansion in bonnet fungi (Mycena s.s.) driven by repeated elements and novel gene families across ecological guilds.</title>
        <authorList>
            <consortium name="Lawrence Berkeley National Laboratory"/>
            <person name="Harder C.B."/>
            <person name="Miyauchi S."/>
            <person name="Viragh M."/>
            <person name="Kuo A."/>
            <person name="Thoen E."/>
            <person name="Andreopoulos B."/>
            <person name="Lu D."/>
            <person name="Skrede I."/>
            <person name="Drula E."/>
            <person name="Henrissat B."/>
            <person name="Morin E."/>
            <person name="Kohler A."/>
            <person name="Barry K."/>
            <person name="LaButti K."/>
            <person name="Morin E."/>
            <person name="Salamov A."/>
            <person name="Lipzen A."/>
            <person name="Mereny Z."/>
            <person name="Hegedus B."/>
            <person name="Baldrian P."/>
            <person name="Stursova M."/>
            <person name="Weitz H."/>
            <person name="Taylor A."/>
            <person name="Grigoriev I.V."/>
            <person name="Nagy L.G."/>
            <person name="Martin F."/>
            <person name="Kauserud H."/>
        </authorList>
    </citation>
    <scope>NUCLEOTIDE SEQUENCE</scope>
    <source>
        <strain evidence="1">CBHHK173m</strain>
    </source>
</reference>
<sequence>MLYMLGTSVLSCRHSPANIRLNSQVHTPHFDSSFGCPATRLMRHYPHHARAAPPLCGTCLVIAIPDILCATLQVAPRSSKNGFRFWDSSEQAARVSGRSCLNPSTHRSNTSSGISAEFNGFLFGLFAFRRAPQVPASLSRKCLLGDLRLPISRCSNPQETAPRGLVLIFRLRVRIQIPEPMNSTLTLRFCVFPPDYRLAPGTDCRCIGDPVRCI</sequence>
<proteinExistence type="predicted"/>
<dbReference type="EMBL" id="JARJCN010000075">
    <property type="protein sequence ID" value="KAJ7077119.1"/>
    <property type="molecule type" value="Genomic_DNA"/>
</dbReference>
<dbReference type="EMBL" id="JARJCN010000075">
    <property type="protein sequence ID" value="KAJ7077109.1"/>
    <property type="molecule type" value="Genomic_DNA"/>
</dbReference>
<organism evidence="1 3">
    <name type="scientific">Mycena belliarum</name>
    <dbReference type="NCBI Taxonomy" id="1033014"/>
    <lineage>
        <taxon>Eukaryota</taxon>
        <taxon>Fungi</taxon>
        <taxon>Dikarya</taxon>
        <taxon>Basidiomycota</taxon>
        <taxon>Agaricomycotina</taxon>
        <taxon>Agaricomycetes</taxon>
        <taxon>Agaricomycetidae</taxon>
        <taxon>Agaricales</taxon>
        <taxon>Marasmiineae</taxon>
        <taxon>Mycenaceae</taxon>
        <taxon>Mycena</taxon>
    </lineage>
</organism>
<comment type="caution">
    <text evidence="1">The sequence shown here is derived from an EMBL/GenBank/DDBJ whole genome shotgun (WGS) entry which is preliminary data.</text>
</comment>
<evidence type="ECO:0000313" key="1">
    <source>
        <dbReference type="EMBL" id="KAJ7077109.1"/>
    </source>
</evidence>
<evidence type="ECO:0000313" key="2">
    <source>
        <dbReference type="EMBL" id="KAJ7077119.1"/>
    </source>
</evidence>
<gene>
    <name evidence="1" type="ORF">B0H15DRAFT_567625</name>
    <name evidence="2" type="ORF">B0H15DRAFT_568255</name>
</gene>